<gene>
    <name evidence="2" type="ORF">DSTB1V02_LOCUS15271</name>
</gene>
<sequence>MALESLIHEKVYTNKSDVWAYGITLWEIFSLGKTPYQGMKFGELIQRLQANYRLESPDYANEPM</sequence>
<keyword evidence="3" id="KW-1185">Reference proteome</keyword>
<dbReference type="PROSITE" id="PS50011">
    <property type="entry name" value="PROTEIN_KINASE_DOM"/>
    <property type="match status" value="1"/>
</dbReference>
<accession>A0A7R9AJW7</accession>
<dbReference type="OrthoDB" id="535945at2759"/>
<evidence type="ECO:0000313" key="3">
    <source>
        <dbReference type="Proteomes" id="UP000677054"/>
    </source>
</evidence>
<dbReference type="GO" id="GO:0007169">
    <property type="term" value="P:cell surface receptor protein tyrosine kinase signaling pathway"/>
    <property type="evidence" value="ECO:0007669"/>
    <property type="project" value="TreeGrafter"/>
</dbReference>
<dbReference type="PANTHER" id="PTHR24416:SF600">
    <property type="entry name" value="PDGF- AND VEGF-RECEPTOR RELATED, ISOFORM J"/>
    <property type="match status" value="1"/>
</dbReference>
<dbReference type="Pfam" id="PF07714">
    <property type="entry name" value="PK_Tyr_Ser-Thr"/>
    <property type="match status" value="1"/>
</dbReference>
<dbReference type="InterPro" id="IPR000719">
    <property type="entry name" value="Prot_kinase_dom"/>
</dbReference>
<dbReference type="AlphaFoldDB" id="A0A7R9AJW7"/>
<evidence type="ECO:0000259" key="1">
    <source>
        <dbReference type="PROSITE" id="PS50011"/>
    </source>
</evidence>
<dbReference type="InterPro" id="IPR011009">
    <property type="entry name" value="Kinase-like_dom_sf"/>
</dbReference>
<feature type="domain" description="Protein kinase" evidence="1">
    <location>
        <begin position="1"/>
        <end position="64"/>
    </location>
</feature>
<dbReference type="InterPro" id="IPR001245">
    <property type="entry name" value="Ser-Thr/Tyr_kinase_cat_dom"/>
</dbReference>
<dbReference type="InterPro" id="IPR050122">
    <property type="entry name" value="RTK"/>
</dbReference>
<dbReference type="SUPFAM" id="SSF56112">
    <property type="entry name" value="Protein kinase-like (PK-like)"/>
    <property type="match status" value="1"/>
</dbReference>
<protein>
    <recommendedName>
        <fullName evidence="1">Protein kinase domain-containing protein</fullName>
    </recommendedName>
</protein>
<dbReference type="GO" id="GO:0004714">
    <property type="term" value="F:transmembrane receptor protein tyrosine kinase activity"/>
    <property type="evidence" value="ECO:0007669"/>
    <property type="project" value="TreeGrafter"/>
</dbReference>
<name>A0A7R9AJW7_9CRUS</name>
<reference evidence="2" key="1">
    <citation type="submission" date="2020-11" db="EMBL/GenBank/DDBJ databases">
        <authorList>
            <person name="Tran Van P."/>
        </authorList>
    </citation>
    <scope>NUCLEOTIDE SEQUENCE</scope>
</reference>
<dbReference type="EMBL" id="LR931186">
    <property type="protein sequence ID" value="CAD7255526.1"/>
    <property type="molecule type" value="Genomic_DNA"/>
</dbReference>
<dbReference type="GO" id="GO:0005524">
    <property type="term" value="F:ATP binding"/>
    <property type="evidence" value="ECO:0007669"/>
    <property type="project" value="InterPro"/>
</dbReference>
<dbReference type="GO" id="GO:0043235">
    <property type="term" value="C:receptor complex"/>
    <property type="evidence" value="ECO:0007669"/>
    <property type="project" value="TreeGrafter"/>
</dbReference>
<evidence type="ECO:0000313" key="2">
    <source>
        <dbReference type="EMBL" id="CAD7255526.1"/>
    </source>
</evidence>
<dbReference type="Proteomes" id="UP000677054">
    <property type="component" value="Unassembled WGS sequence"/>
</dbReference>
<dbReference type="Gene3D" id="1.10.510.10">
    <property type="entry name" value="Transferase(Phosphotransferase) domain 1"/>
    <property type="match status" value="1"/>
</dbReference>
<organism evidence="2">
    <name type="scientific">Darwinula stevensoni</name>
    <dbReference type="NCBI Taxonomy" id="69355"/>
    <lineage>
        <taxon>Eukaryota</taxon>
        <taxon>Metazoa</taxon>
        <taxon>Ecdysozoa</taxon>
        <taxon>Arthropoda</taxon>
        <taxon>Crustacea</taxon>
        <taxon>Oligostraca</taxon>
        <taxon>Ostracoda</taxon>
        <taxon>Podocopa</taxon>
        <taxon>Podocopida</taxon>
        <taxon>Darwinulocopina</taxon>
        <taxon>Darwinuloidea</taxon>
        <taxon>Darwinulidae</taxon>
        <taxon>Darwinula</taxon>
    </lineage>
</organism>
<dbReference type="GO" id="GO:0005886">
    <property type="term" value="C:plasma membrane"/>
    <property type="evidence" value="ECO:0007669"/>
    <property type="project" value="TreeGrafter"/>
</dbReference>
<dbReference type="PANTHER" id="PTHR24416">
    <property type="entry name" value="TYROSINE-PROTEIN KINASE RECEPTOR"/>
    <property type="match status" value="1"/>
</dbReference>
<proteinExistence type="predicted"/>
<dbReference type="EMBL" id="CAJPEV010031668">
    <property type="protein sequence ID" value="CAG0909243.1"/>
    <property type="molecule type" value="Genomic_DNA"/>
</dbReference>